<feature type="region of interest" description="Disordered" evidence="3">
    <location>
        <begin position="821"/>
        <end position="842"/>
    </location>
</feature>
<keyword evidence="6" id="KW-0675">Receptor</keyword>
<keyword evidence="2" id="KW-0175">Coiled coil</keyword>
<dbReference type="AlphaFoldDB" id="E2BRM7"/>
<dbReference type="SUPFAM" id="SSF57997">
    <property type="entry name" value="Tropomyosin"/>
    <property type="match status" value="1"/>
</dbReference>
<dbReference type="PROSITE" id="PS50330">
    <property type="entry name" value="UIM"/>
    <property type="match status" value="1"/>
</dbReference>
<proteinExistence type="predicted"/>
<dbReference type="FunCoup" id="E2BRM7">
    <property type="interactions" value="100"/>
</dbReference>
<evidence type="ECO:0000256" key="1">
    <source>
        <dbReference type="ARBA" id="ARBA00022837"/>
    </source>
</evidence>
<organism evidence="7">
    <name type="scientific">Harpegnathos saltator</name>
    <name type="common">Jerdon's jumping ant</name>
    <dbReference type="NCBI Taxonomy" id="610380"/>
    <lineage>
        <taxon>Eukaryota</taxon>
        <taxon>Metazoa</taxon>
        <taxon>Ecdysozoa</taxon>
        <taxon>Arthropoda</taxon>
        <taxon>Hexapoda</taxon>
        <taxon>Insecta</taxon>
        <taxon>Pterygota</taxon>
        <taxon>Neoptera</taxon>
        <taxon>Endopterygota</taxon>
        <taxon>Hymenoptera</taxon>
        <taxon>Apocrita</taxon>
        <taxon>Aculeata</taxon>
        <taxon>Formicoidea</taxon>
        <taxon>Formicidae</taxon>
        <taxon>Ponerinae</taxon>
        <taxon>Ponerini</taxon>
        <taxon>Harpegnathos</taxon>
    </lineage>
</organism>
<dbReference type="GO" id="GO:0045296">
    <property type="term" value="F:cadherin binding"/>
    <property type="evidence" value="ECO:0007669"/>
    <property type="project" value="TreeGrafter"/>
</dbReference>
<dbReference type="InterPro" id="IPR002048">
    <property type="entry name" value="EF_hand_dom"/>
</dbReference>
<evidence type="ECO:0000313" key="6">
    <source>
        <dbReference type="EMBL" id="EFN81652.1"/>
    </source>
</evidence>
<evidence type="ECO:0000256" key="2">
    <source>
        <dbReference type="SAM" id="Coils"/>
    </source>
</evidence>
<feature type="domain" description="EH" evidence="4">
    <location>
        <begin position="134"/>
        <end position="222"/>
    </location>
</feature>
<feature type="compositionally biased region" description="Pro residues" evidence="3">
    <location>
        <begin position="718"/>
        <end position="746"/>
    </location>
</feature>
<dbReference type="Pfam" id="PF12763">
    <property type="entry name" value="EH"/>
    <property type="match status" value="3"/>
</dbReference>
<dbReference type="SUPFAM" id="SSF47473">
    <property type="entry name" value="EF-hand"/>
    <property type="match status" value="3"/>
</dbReference>
<dbReference type="InterPro" id="IPR000261">
    <property type="entry name" value="EH_dom"/>
</dbReference>
<feature type="domain" description="EH" evidence="4">
    <location>
        <begin position="283"/>
        <end position="372"/>
    </location>
</feature>
<dbReference type="OMA" id="AMYLVRQ"/>
<feature type="region of interest" description="Disordered" evidence="3">
    <location>
        <begin position="876"/>
        <end position="895"/>
    </location>
</feature>
<dbReference type="Proteomes" id="UP000008237">
    <property type="component" value="Unassembled WGS sequence"/>
</dbReference>
<dbReference type="OrthoDB" id="524326at2759"/>
<evidence type="ECO:0000259" key="5">
    <source>
        <dbReference type="PROSITE" id="PS50222"/>
    </source>
</evidence>
<feature type="compositionally biased region" description="Polar residues" evidence="3">
    <location>
        <begin position="771"/>
        <end position="788"/>
    </location>
</feature>
<reference evidence="6 7" key="1">
    <citation type="journal article" date="2010" name="Science">
        <title>Genomic comparison of the ants Camponotus floridanus and Harpegnathos saltator.</title>
        <authorList>
            <person name="Bonasio R."/>
            <person name="Zhang G."/>
            <person name="Ye C."/>
            <person name="Mutti N.S."/>
            <person name="Fang X."/>
            <person name="Qin N."/>
            <person name="Donahue G."/>
            <person name="Yang P."/>
            <person name="Li Q."/>
            <person name="Li C."/>
            <person name="Zhang P."/>
            <person name="Huang Z."/>
            <person name="Berger S.L."/>
            <person name="Reinberg D."/>
            <person name="Wang J."/>
            <person name="Liebig J."/>
        </authorList>
    </citation>
    <scope>NUCLEOTIDE SEQUENCE [LARGE SCALE GENOMIC DNA]</scope>
    <source>
        <strain evidence="6 7">R22 G/1</strain>
    </source>
</reference>
<feature type="compositionally biased region" description="Pro residues" evidence="3">
    <location>
        <begin position="828"/>
        <end position="839"/>
    </location>
</feature>
<dbReference type="PANTHER" id="PTHR11216">
    <property type="entry name" value="EH DOMAIN"/>
    <property type="match status" value="1"/>
</dbReference>
<sequence>MAALPSPTQVAGSHTAIYEAYYNQVDPNGQGRIEAMDAARFLKKSQLSDVILSKIWDMADPQSRGNLDKSGLFVALKLCALAQSGKDLNMTNLNLELPPPKMGEIPVIPQKTITNALPVITSINNGDWSINSTEQAKYDQLFDSLQPSNGYISGNKVKGVLMDSKLPLDTLGKIWDLADMDKDGMLDRHEFVVAMHLVYKALEKYAIPSVLPPELMPPGKRKDIVSKPKSPIPVGMASTISASPSSQPPPIPPLPNTMAVKSLTGLDAVKTTTQVQWVVSVEDQIAAEKLFLQADMDMDGFVSGLEIKDVFLQSGLPHTILAHIWSLCDTCQSGKLNKEQFAIAMWLIKRKLNGIDPPASLTPEMVPPSMRKAGETIVENNNISGYSNPELDMISKDIAELVRERQSMEQDIAQKEADIKIKNGEIKSLQSELDTLAATLKQLGNQKGEAQKRLNDLKAQKTEIDRDLSEVEEKIWEELKKVDKLRQQAEEQESVLRSQEEELNLKRQELEGLRQEEQQLEQQQNKNRDQLNELTKKLQDTQLEICQAKAKITHLQEQQRQMSDAIALYDSALASGDVVLVPDTSLRFIPEIEDIEYQATTKNTDEIKEVKTDAFPDATVTNVLDGFGEQDPFATSKAKEAFSVPASDPFGSAFSAQPSNEGFATDPFTTFDNTNAAVKQDPFDPFDNGKHADKISATATSNTKDPFGDDPFANLHAPPRPESPSPALPPKKAKQPPPRPAPPRPSQGPIGPLRAAPAPPTPSPTPDPFVNANSDPFSAQQTTIDNNNVNNFTSSTGFADFANFDSKVRLSSVVKTKLTSDKNLLQPEPTPNRTAPPPRTTNRSHVVLTQLKLSDFTEDPFRDYRYEDPFSIADPFAEDETKDVNANKSSGGADKTAADPFGFGTISAFSGKNASTKVFDSDFSNTFPLVKAKIEQNNATTANNNKFDADFGKAFAADNRNARVIDTDFSNTFANVKAKIVDLDEAFSTKGAKTVTKDESDAIKTKTAYNEKLANDFGRIWNGNNVTDLSEEEQLAWAEKQSLKTEQERLKRKEKEDADLAFAIELSRQGKTGNV</sequence>
<feature type="domain" description="EH" evidence="4">
    <location>
        <begin position="14"/>
        <end position="98"/>
    </location>
</feature>
<dbReference type="EMBL" id="GL449975">
    <property type="protein sequence ID" value="EFN81652.1"/>
    <property type="molecule type" value="Genomic_DNA"/>
</dbReference>
<dbReference type="GO" id="GO:0006897">
    <property type="term" value="P:endocytosis"/>
    <property type="evidence" value="ECO:0007669"/>
    <property type="project" value="TreeGrafter"/>
</dbReference>
<dbReference type="FunFam" id="1.10.238.10:FF:000271">
    <property type="entry name" value="Epidermal growth factor receptor substrate 15 homolog"/>
    <property type="match status" value="1"/>
</dbReference>
<gene>
    <name evidence="6" type="ORF">EAI_08393</name>
</gene>
<evidence type="ECO:0000313" key="7">
    <source>
        <dbReference type="Proteomes" id="UP000008237"/>
    </source>
</evidence>
<evidence type="ECO:0000256" key="3">
    <source>
        <dbReference type="SAM" id="MobiDB-lite"/>
    </source>
</evidence>
<dbReference type="Gene3D" id="1.10.238.10">
    <property type="entry name" value="EF-hand"/>
    <property type="match status" value="3"/>
</dbReference>
<feature type="region of interest" description="Disordered" evidence="3">
    <location>
        <begin position="699"/>
        <end position="788"/>
    </location>
</feature>
<feature type="domain" description="EF-hand" evidence="5">
    <location>
        <begin position="166"/>
        <end position="201"/>
    </location>
</feature>
<keyword evidence="7" id="KW-1185">Reference proteome</keyword>
<feature type="coiled-coil region" evidence="2">
    <location>
        <begin position="391"/>
        <end position="544"/>
    </location>
</feature>
<dbReference type="GO" id="GO:0005509">
    <property type="term" value="F:calcium ion binding"/>
    <property type="evidence" value="ECO:0007669"/>
    <property type="project" value="InterPro"/>
</dbReference>
<dbReference type="InterPro" id="IPR018247">
    <property type="entry name" value="EF_Hand_1_Ca_BS"/>
</dbReference>
<dbReference type="PROSITE" id="PS50031">
    <property type="entry name" value="EH"/>
    <property type="match status" value="3"/>
</dbReference>
<feature type="domain" description="EF-hand" evidence="5">
    <location>
        <begin position="282"/>
        <end position="317"/>
    </location>
</feature>
<accession>E2BRM7</accession>
<dbReference type="InterPro" id="IPR011992">
    <property type="entry name" value="EF-hand-dom_pair"/>
</dbReference>
<feature type="compositionally biased region" description="Pro residues" evidence="3">
    <location>
        <begin position="757"/>
        <end position="767"/>
    </location>
</feature>
<name>E2BRM7_HARSA</name>
<dbReference type="InterPro" id="IPR003903">
    <property type="entry name" value="UIM_dom"/>
</dbReference>
<dbReference type="STRING" id="610380.E2BRM7"/>
<dbReference type="InParanoid" id="E2BRM7"/>
<evidence type="ECO:0000259" key="4">
    <source>
        <dbReference type="PROSITE" id="PS50031"/>
    </source>
</evidence>
<protein>
    <submittedName>
        <fullName evidence="6">Epidermal growth factor receptor substrate 15-like 1</fullName>
    </submittedName>
</protein>
<dbReference type="PROSITE" id="PS00018">
    <property type="entry name" value="EF_HAND_1"/>
    <property type="match status" value="2"/>
</dbReference>
<dbReference type="SMART" id="SM00054">
    <property type="entry name" value="EFh"/>
    <property type="match status" value="3"/>
</dbReference>
<dbReference type="GO" id="GO:0030132">
    <property type="term" value="C:clathrin coat of coated pit"/>
    <property type="evidence" value="ECO:0007669"/>
    <property type="project" value="TreeGrafter"/>
</dbReference>
<dbReference type="PANTHER" id="PTHR11216:SF176">
    <property type="entry name" value="EPIDERMAL GROWTH FACTOR RECEPTOR PATHWAY SUBSTRATE CLONE 15, ISOFORM A"/>
    <property type="match status" value="1"/>
</dbReference>
<dbReference type="GO" id="GO:0016197">
    <property type="term" value="P:endosomal transport"/>
    <property type="evidence" value="ECO:0007669"/>
    <property type="project" value="TreeGrafter"/>
</dbReference>
<dbReference type="SMART" id="SM00726">
    <property type="entry name" value="UIM"/>
    <property type="match status" value="2"/>
</dbReference>
<keyword evidence="1" id="KW-0106">Calcium</keyword>
<dbReference type="CDD" id="cd00052">
    <property type="entry name" value="EH"/>
    <property type="match status" value="3"/>
</dbReference>
<dbReference type="PROSITE" id="PS50222">
    <property type="entry name" value="EF_HAND_2"/>
    <property type="match status" value="2"/>
</dbReference>
<dbReference type="SMART" id="SM00027">
    <property type="entry name" value="EH"/>
    <property type="match status" value="3"/>
</dbReference>